<evidence type="ECO:0000256" key="2">
    <source>
        <dbReference type="ARBA" id="ARBA00022481"/>
    </source>
</evidence>
<dbReference type="SUPFAM" id="SSF54523">
    <property type="entry name" value="Pili subunits"/>
    <property type="match status" value="1"/>
</dbReference>
<evidence type="ECO:0000256" key="1">
    <source>
        <dbReference type="ARBA" id="ARBA00004167"/>
    </source>
</evidence>
<accession>B2KCT9</accession>
<keyword evidence="8" id="KW-1185">Reference proteome</keyword>
<name>B2KCT9_ELUMP</name>
<evidence type="ECO:0000256" key="4">
    <source>
        <dbReference type="ARBA" id="ARBA00022989"/>
    </source>
</evidence>
<dbReference type="InterPro" id="IPR013545">
    <property type="entry name" value="T2SS_protein-GspG_C"/>
</dbReference>
<evidence type="ECO:0000256" key="3">
    <source>
        <dbReference type="ARBA" id="ARBA00022692"/>
    </source>
</evidence>
<dbReference type="STRING" id="445932.Emin_0780"/>
<keyword evidence="3" id="KW-0812">Transmembrane</keyword>
<dbReference type="GO" id="GO:0016020">
    <property type="term" value="C:membrane"/>
    <property type="evidence" value="ECO:0007669"/>
    <property type="project" value="UniProtKB-SubCell"/>
</dbReference>
<dbReference type="EMBL" id="CP001055">
    <property type="protein sequence ID" value="ACC98335.1"/>
    <property type="molecule type" value="Genomic_DNA"/>
</dbReference>
<dbReference type="Pfam" id="PF08334">
    <property type="entry name" value="T2SSG"/>
    <property type="match status" value="1"/>
</dbReference>
<keyword evidence="2" id="KW-0488">Methylation</keyword>
<comment type="subcellular location">
    <subcellularLocation>
        <location evidence="1">Membrane</location>
        <topology evidence="1">Single-pass membrane protein</topology>
    </subcellularLocation>
</comment>
<dbReference type="KEGG" id="emi:Emin_0780"/>
<keyword evidence="4" id="KW-1133">Transmembrane helix</keyword>
<evidence type="ECO:0000259" key="6">
    <source>
        <dbReference type="Pfam" id="PF08334"/>
    </source>
</evidence>
<reference evidence="7 8" key="1">
    <citation type="journal article" date="2009" name="Appl. Environ. Microbiol.">
        <title>Genomic analysis of 'Elusimicrobium minutum,' the first cultivated representative of the phylum 'Elusimicrobia' (formerly termite group 1).</title>
        <authorList>
            <person name="Herlemann D.P.R."/>
            <person name="Geissinger O."/>
            <person name="Ikeda-Ohtsubo W."/>
            <person name="Kunin V."/>
            <person name="Sun H."/>
            <person name="Lapidus A."/>
            <person name="Hugenholtz P."/>
            <person name="Brune A."/>
        </authorList>
    </citation>
    <scope>NUCLEOTIDE SEQUENCE [LARGE SCALE GENOMIC DNA]</scope>
    <source>
        <strain evidence="7 8">Pei191</strain>
    </source>
</reference>
<gene>
    <name evidence="7" type="ordered locus">Emin_0780</name>
</gene>
<dbReference type="HOGENOM" id="CLU_091705_3_0_0"/>
<keyword evidence="5" id="KW-0472">Membrane</keyword>
<dbReference type="OrthoDB" id="9927481at2"/>
<dbReference type="InterPro" id="IPR000983">
    <property type="entry name" value="Bac_GSPG_pilin"/>
</dbReference>
<proteinExistence type="predicted"/>
<dbReference type="RefSeq" id="WP_012414950.1">
    <property type="nucleotide sequence ID" value="NC_010644.1"/>
</dbReference>
<dbReference type="PANTHER" id="PTHR30093">
    <property type="entry name" value="GENERAL SECRETION PATHWAY PROTEIN G"/>
    <property type="match status" value="1"/>
</dbReference>
<dbReference type="GO" id="GO:0015628">
    <property type="term" value="P:protein secretion by the type II secretion system"/>
    <property type="evidence" value="ECO:0007669"/>
    <property type="project" value="InterPro"/>
</dbReference>
<evidence type="ECO:0000256" key="5">
    <source>
        <dbReference type="ARBA" id="ARBA00023136"/>
    </source>
</evidence>
<sequence>MKKGFTLIELLVVVLIIGILAAIALPQYTKTVEKARAAEVLASIRTLKDALEIYYMETGVYPTDPEALNVTIPISSNYDIALDNTLTNIRAVNKKGYSGYIHIRYFPKNVVSPFAGKLLCVANDASASSTALCKSLGGKSLGHYIHMSSGYIAYELN</sequence>
<dbReference type="PROSITE" id="PS00409">
    <property type="entry name" value="PROKAR_NTER_METHYL"/>
    <property type="match status" value="1"/>
</dbReference>
<protein>
    <submittedName>
        <fullName evidence="7">PilE-like protein</fullName>
    </submittedName>
</protein>
<dbReference type="Pfam" id="PF07963">
    <property type="entry name" value="N_methyl"/>
    <property type="match status" value="1"/>
</dbReference>
<organism evidence="7 8">
    <name type="scientific">Elusimicrobium minutum (strain Pei191)</name>
    <dbReference type="NCBI Taxonomy" id="445932"/>
    <lineage>
        <taxon>Bacteria</taxon>
        <taxon>Pseudomonadati</taxon>
        <taxon>Elusimicrobiota</taxon>
        <taxon>Elusimicrobia</taxon>
        <taxon>Elusimicrobiales</taxon>
        <taxon>Elusimicrobiaceae</taxon>
        <taxon>Elusimicrobium</taxon>
    </lineage>
</organism>
<feature type="domain" description="Type II secretion system protein GspG C-terminal" evidence="6">
    <location>
        <begin position="28"/>
        <end position="70"/>
    </location>
</feature>
<dbReference type="Proteomes" id="UP000001029">
    <property type="component" value="Chromosome"/>
</dbReference>
<dbReference type="Gene3D" id="3.30.700.10">
    <property type="entry name" value="Glycoprotein, Type 4 Pilin"/>
    <property type="match status" value="1"/>
</dbReference>
<dbReference type="InterPro" id="IPR045584">
    <property type="entry name" value="Pilin-like"/>
</dbReference>
<evidence type="ECO:0000313" key="7">
    <source>
        <dbReference type="EMBL" id="ACC98335.1"/>
    </source>
</evidence>
<dbReference type="NCBIfam" id="TIGR02532">
    <property type="entry name" value="IV_pilin_GFxxxE"/>
    <property type="match status" value="1"/>
</dbReference>
<dbReference type="InterPro" id="IPR012902">
    <property type="entry name" value="N_methyl_site"/>
</dbReference>
<dbReference type="PRINTS" id="PR00813">
    <property type="entry name" value="BCTERIALGSPG"/>
</dbReference>
<dbReference type="PANTHER" id="PTHR30093:SF44">
    <property type="entry name" value="TYPE II SECRETION SYSTEM CORE PROTEIN G"/>
    <property type="match status" value="1"/>
</dbReference>
<dbReference type="AlphaFoldDB" id="B2KCT9"/>
<dbReference type="GO" id="GO:0015627">
    <property type="term" value="C:type II protein secretion system complex"/>
    <property type="evidence" value="ECO:0007669"/>
    <property type="project" value="InterPro"/>
</dbReference>
<evidence type="ECO:0000313" key="8">
    <source>
        <dbReference type="Proteomes" id="UP000001029"/>
    </source>
</evidence>